<dbReference type="GO" id="GO:0030246">
    <property type="term" value="F:carbohydrate binding"/>
    <property type="evidence" value="ECO:0007669"/>
    <property type="project" value="InterPro"/>
</dbReference>
<evidence type="ECO:0000256" key="3">
    <source>
        <dbReference type="ARBA" id="ARBA00006206"/>
    </source>
</evidence>
<accession>A0A5K7X730</accession>
<dbReference type="InterPro" id="IPR014718">
    <property type="entry name" value="GH-type_carb-bd"/>
</dbReference>
<evidence type="ECO:0000256" key="8">
    <source>
        <dbReference type="PIRNR" id="PIRNR005096"/>
    </source>
</evidence>
<evidence type="ECO:0000256" key="9">
    <source>
        <dbReference type="PIRSR" id="PIRSR005096-1"/>
    </source>
</evidence>
<dbReference type="RefSeq" id="WP_152098376.1">
    <property type="nucleotide sequence ID" value="NZ_AP021861.1"/>
</dbReference>
<dbReference type="KEGG" id="lpav:PLANPX_2012"/>
<evidence type="ECO:0000256" key="6">
    <source>
        <dbReference type="ARBA" id="ARBA00023235"/>
    </source>
</evidence>
<dbReference type="InterPro" id="IPR047215">
    <property type="entry name" value="Galactose_mutarotase-like"/>
</dbReference>
<evidence type="ECO:0000256" key="5">
    <source>
        <dbReference type="ARBA" id="ARBA00014165"/>
    </source>
</evidence>
<dbReference type="InterPro" id="IPR011013">
    <property type="entry name" value="Gal_mutarotase_sf_dom"/>
</dbReference>
<dbReference type="Proteomes" id="UP000326837">
    <property type="component" value="Chromosome"/>
</dbReference>
<evidence type="ECO:0000256" key="1">
    <source>
        <dbReference type="ARBA" id="ARBA00001614"/>
    </source>
</evidence>
<evidence type="ECO:0000313" key="12">
    <source>
        <dbReference type="EMBL" id="BBO32400.1"/>
    </source>
</evidence>
<dbReference type="InterPro" id="IPR018052">
    <property type="entry name" value="Ald1_epimerase_CS"/>
</dbReference>
<dbReference type="AlphaFoldDB" id="A0A5K7X730"/>
<dbReference type="NCBIfam" id="NF008277">
    <property type="entry name" value="PRK11055.1"/>
    <property type="match status" value="1"/>
</dbReference>
<dbReference type="Pfam" id="PF01263">
    <property type="entry name" value="Aldose_epim"/>
    <property type="match status" value="1"/>
</dbReference>
<keyword evidence="7 8" id="KW-0119">Carbohydrate metabolism</keyword>
<dbReference type="UniPathway" id="UPA00242"/>
<feature type="active site" description="Proton acceptor" evidence="9">
    <location>
        <position position="299"/>
    </location>
</feature>
<gene>
    <name evidence="12" type="ORF">PLANPX_2012</name>
</gene>
<dbReference type="PIRSF" id="PIRSF005096">
    <property type="entry name" value="GALM"/>
    <property type="match status" value="1"/>
</dbReference>
<keyword evidence="13" id="KW-1185">Reference proteome</keyword>
<dbReference type="GO" id="GO:0033499">
    <property type="term" value="P:galactose catabolic process via UDP-galactose, Leloir pathway"/>
    <property type="evidence" value="ECO:0007669"/>
    <property type="project" value="TreeGrafter"/>
</dbReference>
<dbReference type="EMBL" id="AP021861">
    <property type="protein sequence ID" value="BBO32400.1"/>
    <property type="molecule type" value="Genomic_DNA"/>
</dbReference>
<evidence type="ECO:0000256" key="11">
    <source>
        <dbReference type="PIRSR" id="PIRSR005096-3"/>
    </source>
</evidence>
<feature type="binding site" evidence="10">
    <location>
        <position position="235"/>
    </location>
    <ligand>
        <name>beta-D-galactose</name>
        <dbReference type="ChEBI" id="CHEBI:27667"/>
    </ligand>
</feature>
<dbReference type="SUPFAM" id="SSF74650">
    <property type="entry name" value="Galactose mutarotase-like"/>
    <property type="match status" value="1"/>
</dbReference>
<name>A0A5K7X730_9BACT</name>
<dbReference type="EC" id="5.1.3.3" evidence="4 8"/>
<dbReference type="InterPro" id="IPR008183">
    <property type="entry name" value="Aldose_1/G6P_1-epimerase"/>
</dbReference>
<dbReference type="PANTHER" id="PTHR10091">
    <property type="entry name" value="ALDOSE-1-EPIMERASE"/>
    <property type="match status" value="1"/>
</dbReference>
<reference evidence="13" key="1">
    <citation type="submission" date="2019-10" db="EMBL/GenBank/DDBJ databases">
        <title>Lacipirellula parvula gen. nov., sp. nov., representing a lineage of planctomycetes widespread in freshwater anoxic habitats, and description of the family Lacipirellulaceae.</title>
        <authorList>
            <person name="Dedysh S.N."/>
            <person name="Kulichevskaya I.S."/>
            <person name="Beletsky A.V."/>
            <person name="Rakitin A.L."/>
            <person name="Mardanov A.V."/>
            <person name="Ivanova A.A."/>
            <person name="Saltykova V.X."/>
            <person name="Rijpstra W.I.C."/>
            <person name="Sinninghe Damste J.S."/>
            <person name="Ravin N.V."/>
        </authorList>
    </citation>
    <scope>NUCLEOTIDE SEQUENCE [LARGE SCALE GENOMIC DNA]</scope>
    <source>
        <strain evidence="13">PX69</strain>
    </source>
</reference>
<dbReference type="GO" id="GO:0006006">
    <property type="term" value="P:glucose metabolic process"/>
    <property type="evidence" value="ECO:0007669"/>
    <property type="project" value="TreeGrafter"/>
</dbReference>
<evidence type="ECO:0000256" key="10">
    <source>
        <dbReference type="PIRSR" id="PIRSR005096-2"/>
    </source>
</evidence>
<proteinExistence type="inferred from homology"/>
<comment type="catalytic activity">
    <reaction evidence="1 8">
        <text>alpha-D-glucose = beta-D-glucose</text>
        <dbReference type="Rhea" id="RHEA:10264"/>
        <dbReference type="ChEBI" id="CHEBI:15903"/>
        <dbReference type="ChEBI" id="CHEBI:17925"/>
        <dbReference type="EC" id="5.1.3.3"/>
    </reaction>
</comment>
<comment type="pathway">
    <text evidence="2 8">Carbohydrate metabolism; hexose metabolism.</text>
</comment>
<evidence type="ECO:0000256" key="4">
    <source>
        <dbReference type="ARBA" id="ARBA00013185"/>
    </source>
</evidence>
<comment type="similarity">
    <text evidence="3 8">Belongs to the aldose epimerase family.</text>
</comment>
<feature type="binding site" evidence="11">
    <location>
        <begin position="64"/>
        <end position="65"/>
    </location>
    <ligand>
        <name>beta-D-galactose</name>
        <dbReference type="ChEBI" id="CHEBI:27667"/>
    </ligand>
</feature>
<dbReference type="InterPro" id="IPR015443">
    <property type="entry name" value="Aldose_1-epimerase"/>
</dbReference>
<feature type="active site" description="Proton donor" evidence="9">
    <location>
        <position position="165"/>
    </location>
</feature>
<evidence type="ECO:0000256" key="2">
    <source>
        <dbReference type="ARBA" id="ARBA00005028"/>
    </source>
</evidence>
<evidence type="ECO:0000256" key="7">
    <source>
        <dbReference type="ARBA" id="ARBA00023277"/>
    </source>
</evidence>
<sequence length="335" mass="36717">MEFQVTGPSGMRAKFVSRGATLAELWVPDRDGAMADVVLGFDNEAGYASSDNQHFGCTTGRFANRIALGKFSLDGKEYQLAINNGVNHLHGGSQRDLSRVEWQGEPFAGPEGSGVIFRYVSPDGEEGYPGKLDIQVTYTLTPGNSLKIDYVATTDQATPVNLTNHSYFNLSGHGSPSVLDHEVWIGAERYTPKDAGAIPTGEIAPVEGTPLDFRTRRRIGERIGDFTGHEADGYDHNFVLNGPIGVMKMVATAYDPASGRTMHVHTDQPGMQMYTANFVWGQTCKAGQVYRKHSAVCFETQHFPDSPNKPQFPSCILRPGEEYRYSCAYEFGVEA</sequence>
<dbReference type="GO" id="GO:0004034">
    <property type="term" value="F:aldose 1-epimerase activity"/>
    <property type="evidence" value="ECO:0007669"/>
    <property type="project" value="UniProtKB-EC"/>
</dbReference>
<protein>
    <recommendedName>
        <fullName evidence="5 8">Aldose 1-epimerase</fullName>
        <ecNumber evidence="4 8">5.1.3.3</ecNumber>
    </recommendedName>
</protein>
<organism evidence="12 13">
    <name type="scientific">Lacipirellula parvula</name>
    <dbReference type="NCBI Taxonomy" id="2650471"/>
    <lineage>
        <taxon>Bacteria</taxon>
        <taxon>Pseudomonadati</taxon>
        <taxon>Planctomycetota</taxon>
        <taxon>Planctomycetia</taxon>
        <taxon>Pirellulales</taxon>
        <taxon>Lacipirellulaceae</taxon>
        <taxon>Lacipirellula</taxon>
    </lineage>
</organism>
<keyword evidence="6 8" id="KW-0413">Isomerase</keyword>
<dbReference type="Gene3D" id="2.70.98.10">
    <property type="match status" value="1"/>
</dbReference>
<dbReference type="CDD" id="cd09019">
    <property type="entry name" value="galactose_mutarotase_like"/>
    <property type="match status" value="1"/>
</dbReference>
<dbReference type="PANTHER" id="PTHR10091:SF0">
    <property type="entry name" value="GALACTOSE MUTAROTASE"/>
    <property type="match status" value="1"/>
</dbReference>
<dbReference type="PROSITE" id="PS00545">
    <property type="entry name" value="ALDOSE_1_EPIMERASE"/>
    <property type="match status" value="1"/>
</dbReference>
<feature type="binding site" evidence="11">
    <location>
        <begin position="165"/>
        <end position="167"/>
    </location>
    <ligand>
        <name>beta-D-galactose</name>
        <dbReference type="ChEBI" id="CHEBI:27667"/>
    </ligand>
</feature>
<evidence type="ECO:0000313" key="13">
    <source>
        <dbReference type="Proteomes" id="UP000326837"/>
    </source>
</evidence>